<protein>
    <submittedName>
        <fullName evidence="1">SKN-1 Dependent Zygotic transcript</fullName>
    </submittedName>
</protein>
<dbReference type="AGR" id="WB:WBGene00014242"/>
<dbReference type="KEGG" id="cel:CELE_ZK1251.7"/>
<dbReference type="Proteomes" id="UP000001940">
    <property type="component" value="Chromosome IV"/>
</dbReference>
<reference evidence="1 2" key="1">
    <citation type="journal article" date="1998" name="Science">
        <title>Genome sequence of the nematode C. elegans: a platform for investigating biology.</title>
        <authorList>
            <consortium name="The C. elegans sequencing consortium"/>
            <person name="Sulson J.E."/>
            <person name="Waterston R."/>
        </authorList>
    </citation>
    <scope>NUCLEOTIDE SEQUENCE [LARGE SCALE GENOMIC DNA]</scope>
    <source>
        <strain evidence="1 2">Bristol N2</strain>
    </source>
</reference>
<dbReference type="EMBL" id="BX284604">
    <property type="protein sequence ID" value="CAA92503.1"/>
    <property type="molecule type" value="Genomic_DNA"/>
</dbReference>
<keyword evidence="2" id="KW-1185">Reference proteome</keyword>
<gene>
    <name evidence="1 3" type="primary">sdz-36</name>
    <name evidence="1" type="ORF">CELE_ZK1251.7</name>
    <name evidence="3" type="ORF">ZK1251.7</name>
</gene>
<dbReference type="CTD" id="54162605"/>
<sequence>MAPQLDSKNNESQNDCDAAEQAFLENIRQQATKYIFPPIEEEPIDLDEERLLEVSDTTMSASELLTLAFQKHIALFATKKEPSIREELLQTSLIGKIQDFITLNLNSYDSPVADIEMEELDEYDVQNFFTNLAVPMDH</sequence>
<evidence type="ECO:0000313" key="3">
    <source>
        <dbReference type="WormBase" id="ZK1251.7"/>
    </source>
</evidence>
<dbReference type="AlphaFoldDB" id="Q23434"/>
<dbReference type="Bgee" id="WBGene00014242">
    <property type="expression patterns" value="Expressed in embryo and 2 other cell types or tissues"/>
</dbReference>
<name>Q23434_CAEEL</name>
<dbReference type="PaxDb" id="6239-ZK1251.7"/>
<organism evidence="1 2">
    <name type="scientific">Caenorhabditis elegans</name>
    <dbReference type="NCBI Taxonomy" id="6239"/>
    <lineage>
        <taxon>Eukaryota</taxon>
        <taxon>Metazoa</taxon>
        <taxon>Ecdysozoa</taxon>
        <taxon>Nematoda</taxon>
        <taxon>Chromadorea</taxon>
        <taxon>Rhabditida</taxon>
        <taxon>Rhabditina</taxon>
        <taxon>Rhabditomorpha</taxon>
        <taxon>Rhabditoidea</taxon>
        <taxon>Rhabditidae</taxon>
        <taxon>Peloderinae</taxon>
        <taxon>Caenorhabditis</taxon>
    </lineage>
</organism>
<accession>Q23434</accession>
<dbReference type="InParanoid" id="Q23434"/>
<dbReference type="GeneID" id="54162605"/>
<proteinExistence type="predicted"/>
<evidence type="ECO:0000313" key="2">
    <source>
        <dbReference type="Proteomes" id="UP000001940"/>
    </source>
</evidence>
<evidence type="ECO:0000313" key="1">
    <source>
        <dbReference type="EMBL" id="CAA92503.1"/>
    </source>
</evidence>
<dbReference type="UCSC" id="ZK1251.7">
    <property type="organism name" value="c. elegans"/>
</dbReference>
<dbReference type="PIR" id="T27724">
    <property type="entry name" value="T27724"/>
</dbReference>
<dbReference type="WormBase" id="ZK1251.7">
    <property type="protein sequence ID" value="CE03854"/>
    <property type="gene ID" value="WBGene00014242"/>
    <property type="gene designation" value="sdz-36"/>
</dbReference>
<dbReference type="HOGENOM" id="CLU_1857068_0_0_1"/>
<dbReference type="RefSeq" id="NP_001366753.1">
    <property type="nucleotide sequence ID" value="NM_001380419.1"/>
</dbReference>